<dbReference type="AlphaFoldDB" id="A0A2T3G9D3"/>
<evidence type="ECO:0008006" key="3">
    <source>
        <dbReference type="Google" id="ProtNLM"/>
    </source>
</evidence>
<name>A0A2T3G9D3_9BIFI</name>
<proteinExistence type="predicted"/>
<dbReference type="EMBL" id="NWTX01000013">
    <property type="protein sequence ID" value="PST46078.1"/>
    <property type="molecule type" value="Genomic_DNA"/>
</dbReference>
<accession>A0A2T3G9D3</accession>
<gene>
    <name evidence="1" type="ORF">CPA40_07720</name>
</gene>
<organism evidence="1 2">
    <name type="scientific">Bifidobacterium callitrichos</name>
    <dbReference type="NCBI Taxonomy" id="762209"/>
    <lineage>
        <taxon>Bacteria</taxon>
        <taxon>Bacillati</taxon>
        <taxon>Actinomycetota</taxon>
        <taxon>Actinomycetes</taxon>
        <taxon>Bifidobacteriales</taxon>
        <taxon>Bifidobacteriaceae</taxon>
        <taxon>Bifidobacterium</taxon>
    </lineage>
</organism>
<dbReference type="GO" id="GO:0009036">
    <property type="term" value="F:type II site-specific deoxyribonuclease activity"/>
    <property type="evidence" value="ECO:0007669"/>
    <property type="project" value="InterPro"/>
</dbReference>
<evidence type="ECO:0000313" key="1">
    <source>
        <dbReference type="EMBL" id="PST46078.1"/>
    </source>
</evidence>
<reference evidence="2" key="1">
    <citation type="submission" date="2017-09" db="EMBL/GenBank/DDBJ databases">
        <authorList>
            <person name="Sela D.A."/>
            <person name="Albert K."/>
        </authorList>
    </citation>
    <scope>NUCLEOTIDE SEQUENCE [LARGE SCALE GENOMIC DNA]</scope>
    <source>
        <strain evidence="2">UMA51805</strain>
    </source>
</reference>
<dbReference type="GO" id="GO:0009307">
    <property type="term" value="P:DNA restriction-modification system"/>
    <property type="evidence" value="ECO:0007669"/>
    <property type="project" value="InterPro"/>
</dbReference>
<protein>
    <recommendedName>
        <fullName evidence="3">Restriction endonuclease</fullName>
    </recommendedName>
</protein>
<comment type="caution">
    <text evidence="1">The sequence shown here is derived from an EMBL/GenBank/DDBJ whole genome shotgun (WGS) entry which is preliminary data.</text>
</comment>
<keyword evidence="2" id="KW-1185">Reference proteome</keyword>
<sequence>MRETNSYQAILDGVNGSNDLPVLGNYDFFEVGNCAQALSMFAPEEWGDIVAVLREFTLTGDLLCATGGNDGQVPETINGLFASRGWAEKQLDIETTVYAYDRGDLDGMKKKAKTQLKHEKLLDTVDIDDVVQSGLELEKVGNPLGEDIAAFTQTSIMDRSYQPGYYVDNCKGRVLVDVEWNPKDGNADRDLAAYRAWYEAGAIDGAVMITKEIDSCRFLLKTLQDDFYAEHPELRGKKRFANYGTTTTVSLTTARKRLQRGGAGPCPVLIVAIGEKTWDQSKCTGTTLKDKKSSIEENDAES</sequence>
<evidence type="ECO:0000313" key="2">
    <source>
        <dbReference type="Proteomes" id="UP000240228"/>
    </source>
</evidence>
<dbReference type="RefSeq" id="WP_107044394.1">
    <property type="nucleotide sequence ID" value="NZ_NWTX01000013.1"/>
</dbReference>
<dbReference type="Pfam" id="PF09195">
    <property type="entry name" value="Endonuc-BglII"/>
    <property type="match status" value="1"/>
</dbReference>
<dbReference type="InterPro" id="IPR011335">
    <property type="entry name" value="Restrct_endonuc-II-like"/>
</dbReference>
<dbReference type="Proteomes" id="UP000240228">
    <property type="component" value="Unassembled WGS sequence"/>
</dbReference>
<dbReference type="InterPro" id="IPR015278">
    <property type="entry name" value="BglII-like"/>
</dbReference>
<dbReference type="SUPFAM" id="SSF52980">
    <property type="entry name" value="Restriction endonuclease-like"/>
    <property type="match status" value="1"/>
</dbReference>
<reference evidence="1 2" key="2">
    <citation type="submission" date="2018-03" db="EMBL/GenBank/DDBJ databases">
        <title>The comparative genomics of Bifidobacterium callitrichos reflects dietary carbohydrate utilization within the common marmoset gut.</title>
        <authorList>
            <person name="Rani A."/>
        </authorList>
    </citation>
    <scope>NUCLEOTIDE SEQUENCE [LARGE SCALE GENOMIC DNA]</scope>
    <source>
        <strain evidence="1 2">UMA51805</strain>
    </source>
</reference>